<evidence type="ECO:0000313" key="3">
    <source>
        <dbReference type="EMBL" id="EFC99545.1"/>
    </source>
</evidence>
<keyword evidence="1" id="KW-0472">Membrane</keyword>
<name>D3AF48_9FIRM</name>
<dbReference type="HOGENOM" id="CLU_057101_10_0_9"/>
<keyword evidence="1" id="KW-0812">Transmembrane</keyword>
<dbReference type="EMBL" id="ACIO01000166">
    <property type="protein sequence ID" value="EFC99545.1"/>
    <property type="molecule type" value="Genomic_DNA"/>
</dbReference>
<dbReference type="GO" id="GO:0004190">
    <property type="term" value="F:aspartic-type endopeptidase activity"/>
    <property type="evidence" value="ECO:0007669"/>
    <property type="project" value="InterPro"/>
</dbReference>
<gene>
    <name evidence="3" type="ORF">CLOSTHATH_02231</name>
</gene>
<proteinExistence type="predicted"/>
<reference evidence="3 4" key="1">
    <citation type="submission" date="2010-01" db="EMBL/GenBank/DDBJ databases">
        <authorList>
            <person name="Weinstock G."/>
            <person name="Sodergren E."/>
            <person name="Clifton S."/>
            <person name="Fulton L."/>
            <person name="Fulton B."/>
            <person name="Courtney L."/>
            <person name="Fronick C."/>
            <person name="Harrison M."/>
            <person name="Strong C."/>
            <person name="Farmer C."/>
            <person name="Delahaunty K."/>
            <person name="Markovic C."/>
            <person name="Hall O."/>
            <person name="Minx P."/>
            <person name="Tomlinson C."/>
            <person name="Mitreva M."/>
            <person name="Nelson J."/>
            <person name="Hou S."/>
            <person name="Wollam A."/>
            <person name="Pepin K.H."/>
            <person name="Johnson M."/>
            <person name="Bhonagiri V."/>
            <person name="Nash W.E."/>
            <person name="Warren W."/>
            <person name="Chinwalla A."/>
            <person name="Mardis E.R."/>
            <person name="Wilson R.K."/>
        </authorList>
    </citation>
    <scope>NUCLEOTIDE SEQUENCE [LARGE SCALE GENOMIC DNA]</scope>
    <source>
        <strain evidence="3 4">DSM 13479</strain>
    </source>
</reference>
<dbReference type="Pfam" id="PF01478">
    <property type="entry name" value="Peptidase_A24"/>
    <property type="match status" value="1"/>
</dbReference>
<dbReference type="InterPro" id="IPR000045">
    <property type="entry name" value="Prepilin_IV_endopep_pep"/>
</dbReference>
<dbReference type="Proteomes" id="UP000004968">
    <property type="component" value="Unassembled WGS sequence"/>
</dbReference>
<comment type="caution">
    <text evidence="3">The sequence shown here is derived from an EMBL/GenBank/DDBJ whole genome shotgun (WGS) entry which is preliminary data.</text>
</comment>
<feature type="transmembrane region" description="Helical" evidence="1">
    <location>
        <begin position="107"/>
        <end position="125"/>
    </location>
</feature>
<feature type="transmembrane region" description="Helical" evidence="1">
    <location>
        <begin position="137"/>
        <end position="153"/>
    </location>
</feature>
<feature type="domain" description="Prepilin type IV endopeptidase peptidase" evidence="2">
    <location>
        <begin position="19"/>
        <end position="120"/>
    </location>
</feature>
<accession>D3AF48</accession>
<sequence length="154" mass="17121">MREREGRILMEKMKWSHVIFMTFLLAASWQDLRNKSVSIWLYLGYGAAAGVMRLIGGGPVFTILSGTLVGVVLLAAGRLTSGAIGSGDGMFFIVSGLYLSLNENIRLLLNGILWGGVFCLFLFLYGKKYGRNIHRMAVPFLPFLIPGWIWMVIS</sequence>
<feature type="transmembrane region" description="Helical" evidence="1">
    <location>
        <begin position="54"/>
        <end position="76"/>
    </location>
</feature>
<dbReference type="AlphaFoldDB" id="D3AF48"/>
<evidence type="ECO:0000259" key="2">
    <source>
        <dbReference type="Pfam" id="PF01478"/>
    </source>
</evidence>
<keyword evidence="1" id="KW-1133">Transmembrane helix</keyword>
<evidence type="ECO:0000256" key="1">
    <source>
        <dbReference type="SAM" id="Phobius"/>
    </source>
</evidence>
<dbReference type="GO" id="GO:0016020">
    <property type="term" value="C:membrane"/>
    <property type="evidence" value="ECO:0007669"/>
    <property type="project" value="InterPro"/>
</dbReference>
<organism evidence="3 4">
    <name type="scientific">Hungatella hathewayi DSM 13479</name>
    <dbReference type="NCBI Taxonomy" id="566550"/>
    <lineage>
        <taxon>Bacteria</taxon>
        <taxon>Bacillati</taxon>
        <taxon>Bacillota</taxon>
        <taxon>Clostridia</taxon>
        <taxon>Lachnospirales</taxon>
        <taxon>Lachnospiraceae</taxon>
        <taxon>Hungatella</taxon>
    </lineage>
</organism>
<evidence type="ECO:0000313" key="4">
    <source>
        <dbReference type="Proteomes" id="UP000004968"/>
    </source>
</evidence>
<feature type="transmembrane region" description="Helical" evidence="1">
    <location>
        <begin position="83"/>
        <end position="101"/>
    </location>
</feature>
<protein>
    <recommendedName>
        <fullName evidence="2">Prepilin type IV endopeptidase peptidase domain-containing protein</fullName>
    </recommendedName>
</protein>